<keyword evidence="2" id="KW-1185">Reference proteome</keyword>
<organism evidence="1 2">
    <name type="scientific">Candidatus Competibacter phosphatis</name>
    <dbReference type="NCBI Taxonomy" id="221280"/>
    <lineage>
        <taxon>Bacteria</taxon>
        <taxon>Pseudomonadati</taxon>
        <taxon>Pseudomonadota</taxon>
        <taxon>Gammaproteobacteria</taxon>
        <taxon>Candidatus Competibacteraceae</taxon>
        <taxon>Candidatus Competibacter</taxon>
    </lineage>
</organism>
<dbReference type="Proteomes" id="UP000760480">
    <property type="component" value="Unassembled WGS sequence"/>
</dbReference>
<dbReference type="RefSeq" id="WP_169248919.1">
    <property type="nucleotide sequence ID" value="NZ_SPMZ01000029.1"/>
</dbReference>
<evidence type="ECO:0000313" key="2">
    <source>
        <dbReference type="Proteomes" id="UP000760480"/>
    </source>
</evidence>
<evidence type="ECO:0000313" key="1">
    <source>
        <dbReference type="EMBL" id="NMQ19670.1"/>
    </source>
</evidence>
<proteinExistence type="predicted"/>
<dbReference type="EMBL" id="SPMZ01000029">
    <property type="protein sequence ID" value="NMQ19670.1"/>
    <property type="molecule type" value="Genomic_DNA"/>
</dbReference>
<reference evidence="1 2" key="1">
    <citation type="submission" date="2019-03" db="EMBL/GenBank/DDBJ databases">
        <title>Metabolic reconstructions from genomes of highly enriched 'Candidatus Accumulibacter' and 'Candidatus Competibacter' bioreactor populations.</title>
        <authorList>
            <person name="Annavajhala M.K."/>
            <person name="Welles L."/>
            <person name="Abbas B."/>
            <person name="Sorokin D."/>
            <person name="Park H."/>
            <person name="Van Loosdrecht M."/>
            <person name="Chandran K."/>
        </authorList>
    </citation>
    <scope>NUCLEOTIDE SEQUENCE [LARGE SCALE GENOMIC DNA]</scope>
    <source>
        <strain evidence="1 2">SBR_G</strain>
    </source>
</reference>
<comment type="caution">
    <text evidence="1">The sequence shown here is derived from an EMBL/GenBank/DDBJ whole genome shotgun (WGS) entry which is preliminary data.</text>
</comment>
<protein>
    <submittedName>
        <fullName evidence="1">Uncharacterized protein</fullName>
    </submittedName>
</protein>
<sequence>MEAQYRLRKQTPHAIYDVQMQATQKAAPEFKLTIYGLDHLEDADRSRYSDAIRTGVQKAIDLISGRKNIEIDLTVRELSGETPPFGYEQCARILVEKFYRDSAT</sequence>
<accession>A0ABX1TMK3</accession>
<name>A0ABX1TMK3_9GAMM</name>
<gene>
    <name evidence="1" type="ORF">E4P82_10950</name>
</gene>